<evidence type="ECO:0000313" key="11">
    <source>
        <dbReference type="EMBL" id="WOA00245.1"/>
    </source>
</evidence>
<evidence type="ECO:0000256" key="2">
    <source>
        <dbReference type="ARBA" id="ARBA00010519"/>
    </source>
</evidence>
<keyword evidence="8 10" id="KW-0472">Membrane</keyword>
<dbReference type="Gene3D" id="1.10.287.3510">
    <property type="match status" value="1"/>
</dbReference>
<accession>A0AA97BBI4</accession>
<evidence type="ECO:0000256" key="7">
    <source>
        <dbReference type="ARBA" id="ARBA00023027"/>
    </source>
</evidence>
<evidence type="ECO:0000256" key="10">
    <source>
        <dbReference type="SAM" id="Phobius"/>
    </source>
</evidence>
<dbReference type="InterPro" id="IPR039428">
    <property type="entry name" value="NUOK/Mnh_C1-like"/>
</dbReference>
<sequence length="94" mass="10557">MFLSLPMFLTLFPMMGMITLLLQRKQFLMSLLALEILALALTLLALTNSTTMMYYMLIILPMAACEASIGLALLVNSTRQFGSDMLNNLTMSKW</sequence>
<evidence type="ECO:0000256" key="6">
    <source>
        <dbReference type="ARBA" id="ARBA00022989"/>
    </source>
</evidence>
<dbReference type="GO" id="GO:0016020">
    <property type="term" value="C:membrane"/>
    <property type="evidence" value="ECO:0007669"/>
    <property type="project" value="UniProtKB-SubCell"/>
</dbReference>
<proteinExistence type="inferred from homology"/>
<evidence type="ECO:0000256" key="1">
    <source>
        <dbReference type="ARBA" id="ARBA00004141"/>
    </source>
</evidence>
<reference evidence="11" key="1">
    <citation type="submission" date="2023-09" db="EMBL/GenBank/DDBJ databases">
        <authorList>
            <person name="Liu L."/>
            <person name="Wang Y."/>
        </authorList>
    </citation>
    <scope>NUCLEOTIDE SEQUENCE</scope>
    <source>
        <strain evidence="11">Fangchenggang</strain>
    </source>
</reference>
<evidence type="ECO:0000256" key="4">
    <source>
        <dbReference type="ARBA" id="ARBA00022692"/>
    </source>
</evidence>
<keyword evidence="4 10" id="KW-0812">Transmembrane</keyword>
<keyword evidence="6 10" id="KW-1133">Transmembrane helix</keyword>
<evidence type="ECO:0000256" key="3">
    <source>
        <dbReference type="ARBA" id="ARBA00016612"/>
    </source>
</evidence>
<comment type="subcellular location">
    <subcellularLocation>
        <location evidence="1">Membrane</location>
        <topology evidence="1">Multi-pass membrane protein</topology>
    </subcellularLocation>
</comment>
<keyword evidence="7" id="KW-0520">NAD</keyword>
<protein>
    <recommendedName>
        <fullName evidence="3">NADH-ubiquinone oxidoreductase chain 4L</fullName>
    </recommendedName>
    <alternativeName>
        <fullName evidence="9">NADH dehydrogenase subunit 4L</fullName>
    </alternativeName>
</protein>
<geneLocation type="mitochondrion" evidence="11"/>
<evidence type="ECO:0000256" key="8">
    <source>
        <dbReference type="ARBA" id="ARBA00023136"/>
    </source>
</evidence>
<keyword evidence="11" id="KW-0496">Mitochondrion</keyword>
<dbReference type="Pfam" id="PF00420">
    <property type="entry name" value="Oxidored_q2"/>
    <property type="match status" value="1"/>
</dbReference>
<gene>
    <name evidence="11" type="primary">nad4l</name>
</gene>
<name>A0AA97BBI4_9ANNE</name>
<evidence type="ECO:0000256" key="5">
    <source>
        <dbReference type="ARBA" id="ARBA00022967"/>
    </source>
</evidence>
<dbReference type="AlphaFoldDB" id="A0AA97BBI4"/>
<comment type="similarity">
    <text evidence="2">Belongs to the complex I subunit 4L family.</text>
</comment>
<feature type="transmembrane region" description="Helical" evidence="10">
    <location>
        <begin position="27"/>
        <end position="46"/>
    </location>
</feature>
<feature type="transmembrane region" description="Helical" evidence="10">
    <location>
        <begin position="6"/>
        <end position="22"/>
    </location>
</feature>
<keyword evidence="5" id="KW-1278">Translocase</keyword>
<evidence type="ECO:0000256" key="9">
    <source>
        <dbReference type="ARBA" id="ARBA00031586"/>
    </source>
</evidence>
<organism evidence="11">
    <name type="scientific">Phascolosoma sp. f LL-2023</name>
    <dbReference type="NCBI Taxonomy" id="3082417"/>
    <lineage>
        <taxon>Eukaryota</taxon>
        <taxon>Metazoa</taxon>
        <taxon>Spiralia</taxon>
        <taxon>Lophotrochozoa</taxon>
        <taxon>Annelida</taxon>
        <taxon>Sipuncula</taxon>
        <taxon>Phascolosomatidea</taxon>
        <taxon>Phascolosomatiformes</taxon>
        <taxon>Phascolosomatidae</taxon>
        <taxon>Phascolosoma</taxon>
    </lineage>
</organism>
<feature type="transmembrane region" description="Helical" evidence="10">
    <location>
        <begin position="52"/>
        <end position="75"/>
    </location>
</feature>
<dbReference type="EMBL" id="OR601003">
    <property type="protein sequence ID" value="WOA00245.1"/>
    <property type="molecule type" value="Genomic_DNA"/>
</dbReference>